<protein>
    <submittedName>
        <fullName evidence="10">Cell wall protein</fullName>
    </submittedName>
</protein>
<keyword evidence="1" id="KW-0134">Cell wall</keyword>
<evidence type="ECO:0000259" key="9">
    <source>
        <dbReference type="Pfam" id="PF06458"/>
    </source>
</evidence>
<evidence type="ECO:0000256" key="1">
    <source>
        <dbReference type="ARBA" id="ARBA00022512"/>
    </source>
</evidence>
<evidence type="ECO:0000313" key="10">
    <source>
        <dbReference type="EMBL" id="OEG10193.1"/>
    </source>
</evidence>
<evidence type="ECO:0000256" key="3">
    <source>
        <dbReference type="ARBA" id="ARBA00022729"/>
    </source>
</evidence>
<organism evidence="10 11">
    <name type="scientific">Enterococcus ureasiticus</name>
    <dbReference type="NCBI Taxonomy" id="903984"/>
    <lineage>
        <taxon>Bacteria</taxon>
        <taxon>Bacillati</taxon>
        <taxon>Bacillota</taxon>
        <taxon>Bacilli</taxon>
        <taxon>Lactobacillales</taxon>
        <taxon>Enterococcaceae</taxon>
        <taxon>Enterococcus</taxon>
    </lineage>
</organism>
<feature type="chain" id="PRO_5038543374" evidence="7">
    <location>
        <begin position="24"/>
        <end position="416"/>
    </location>
</feature>
<feature type="compositionally biased region" description="Basic and acidic residues" evidence="6">
    <location>
        <begin position="43"/>
        <end position="108"/>
    </location>
</feature>
<dbReference type="AlphaFoldDB" id="A0A1E5GBU9"/>
<keyword evidence="2" id="KW-0964">Secreted</keyword>
<proteinExistence type="predicted"/>
<dbReference type="Pfam" id="PF06458">
    <property type="entry name" value="MucBP"/>
    <property type="match status" value="2"/>
</dbReference>
<accession>A0A1E5GBU9</accession>
<feature type="region of interest" description="Disordered" evidence="6">
    <location>
        <begin position="28"/>
        <end position="109"/>
    </location>
</feature>
<keyword evidence="5" id="KW-0572">Peptidoglycan-anchor</keyword>
<evidence type="ECO:0000256" key="2">
    <source>
        <dbReference type="ARBA" id="ARBA00022525"/>
    </source>
</evidence>
<dbReference type="OrthoDB" id="2184730at2"/>
<feature type="domain" description="MucBP" evidence="9">
    <location>
        <begin position="200"/>
        <end position="262"/>
    </location>
</feature>
<feature type="signal peptide" evidence="7">
    <location>
        <begin position="1"/>
        <end position="23"/>
    </location>
</feature>
<dbReference type="InterPro" id="IPR009459">
    <property type="entry name" value="MucBP_dom"/>
</dbReference>
<keyword evidence="11" id="KW-1185">Reference proteome</keyword>
<evidence type="ECO:0000256" key="7">
    <source>
        <dbReference type="SAM" id="SignalP"/>
    </source>
</evidence>
<keyword evidence="3 7" id="KW-0732">Signal</keyword>
<dbReference type="STRING" id="903984.BCR21_12645"/>
<sequence>MKKNKRFASLALVTLLAPTLLNAQCALAEETPSAPSEQQQEIVPEKEQPEAEKEVEPEKQTESETKPETPVEESKPENKPEKDPTKEEAKTETEKESEKKEQPKKEKAATNVTVTVSLIDQTTGIIQNLPITGEVGTTTNLELPLTAGKYEFVSTSDALAIPIADATGHLGLQLTFPSSATGSYAISVTVRQLAGIVGGNVFVLHLDDLGNELTQAVTVLGGFVGETYTTEPKNIPGYTLVETPLNYTGTFTETEQSVTYRYDRVQTTVSVVCVDENGVPLGDVVSQAGKFNDTFTITAPEVAGYEYLGISQATYSNPSTTFSGTYGLEDQNFVATYRKIVEVPATPADPTPNIQTAAIPNLLNQLPVKTETPKKEHKKLPETGETETSSFVVSMGVTLIAAVYFTKKKREDQFSL</sequence>
<dbReference type="NCBIfam" id="TIGR01167">
    <property type="entry name" value="LPXTG_anchor"/>
    <property type="match status" value="1"/>
</dbReference>
<evidence type="ECO:0000256" key="5">
    <source>
        <dbReference type="ARBA" id="ARBA00023088"/>
    </source>
</evidence>
<evidence type="ECO:0000313" key="11">
    <source>
        <dbReference type="Proteomes" id="UP000094068"/>
    </source>
</evidence>
<feature type="domain" description="Gram-positive cocci surface proteins LPxTG" evidence="8">
    <location>
        <begin position="373"/>
        <end position="412"/>
    </location>
</feature>
<reference evidence="11" key="1">
    <citation type="submission" date="2016-09" db="EMBL/GenBank/DDBJ databases">
        <authorList>
            <person name="Gulvik C.A."/>
        </authorList>
    </citation>
    <scope>NUCLEOTIDE SEQUENCE [LARGE SCALE GENOMIC DNA]</scope>
    <source>
        <strain evidence="11">DSM 23328</strain>
    </source>
</reference>
<comment type="caution">
    <text evidence="10">The sequence shown here is derived from an EMBL/GenBank/DDBJ whole genome shotgun (WGS) entry which is preliminary data.</text>
</comment>
<dbReference type="InterPro" id="IPR019931">
    <property type="entry name" value="LPXTG_anchor"/>
</dbReference>
<dbReference type="Gene3D" id="3.10.20.320">
    <property type="entry name" value="Putative peptidoglycan bound protein (lpxtg motif)"/>
    <property type="match status" value="2"/>
</dbReference>
<evidence type="ECO:0000256" key="4">
    <source>
        <dbReference type="ARBA" id="ARBA00022737"/>
    </source>
</evidence>
<dbReference type="RefSeq" id="WP_069646889.1">
    <property type="nucleotide sequence ID" value="NZ_MIJZ01000015.1"/>
</dbReference>
<dbReference type="Pfam" id="PF00746">
    <property type="entry name" value="Gram_pos_anchor"/>
    <property type="match status" value="1"/>
</dbReference>
<gene>
    <name evidence="10" type="ORF">BCR21_12645</name>
</gene>
<dbReference type="EMBL" id="MIJZ01000015">
    <property type="protein sequence ID" value="OEG10193.1"/>
    <property type="molecule type" value="Genomic_DNA"/>
</dbReference>
<name>A0A1E5GBU9_9ENTE</name>
<feature type="domain" description="MucBP" evidence="9">
    <location>
        <begin position="268"/>
        <end position="337"/>
    </location>
</feature>
<evidence type="ECO:0000256" key="6">
    <source>
        <dbReference type="SAM" id="MobiDB-lite"/>
    </source>
</evidence>
<evidence type="ECO:0000259" key="8">
    <source>
        <dbReference type="Pfam" id="PF00746"/>
    </source>
</evidence>
<dbReference type="Proteomes" id="UP000094068">
    <property type="component" value="Unassembled WGS sequence"/>
</dbReference>
<keyword evidence="4" id="KW-0677">Repeat</keyword>